<dbReference type="PANTHER" id="PTHR14136:SF17">
    <property type="entry name" value="BTB_POZ DOMAIN-CONTAINING PROTEIN KCTD9"/>
    <property type="match status" value="1"/>
</dbReference>
<evidence type="ECO:0000313" key="4">
    <source>
        <dbReference type="Proteomes" id="UP000230607"/>
    </source>
</evidence>
<feature type="domain" description="Bacterial Ig-like" evidence="2">
    <location>
        <begin position="438"/>
        <end position="518"/>
    </location>
</feature>
<keyword evidence="1" id="KW-1133">Transmembrane helix</keyword>
<feature type="transmembrane region" description="Helical" evidence="1">
    <location>
        <begin position="199"/>
        <end position="221"/>
    </location>
</feature>
<feature type="transmembrane region" description="Helical" evidence="1">
    <location>
        <begin position="161"/>
        <end position="187"/>
    </location>
</feature>
<feature type="transmembrane region" description="Helical" evidence="1">
    <location>
        <begin position="294"/>
        <end position="311"/>
    </location>
</feature>
<keyword evidence="4" id="KW-1185">Reference proteome</keyword>
<feature type="transmembrane region" description="Helical" evidence="1">
    <location>
        <begin position="317"/>
        <end position="334"/>
    </location>
</feature>
<name>A0A2H1FHM7_9ARCH</name>
<dbReference type="InterPro" id="IPR001646">
    <property type="entry name" value="5peptide_repeat"/>
</dbReference>
<evidence type="ECO:0000313" key="3">
    <source>
        <dbReference type="EMBL" id="SMH72257.1"/>
    </source>
</evidence>
<dbReference type="EMBL" id="LT841358">
    <property type="protein sequence ID" value="SMH72257.1"/>
    <property type="molecule type" value="Genomic_DNA"/>
</dbReference>
<organism evidence="3 4">
    <name type="scientific">Candidatus Nitrosotalea okcheonensis</name>
    <dbReference type="NCBI Taxonomy" id="1903276"/>
    <lineage>
        <taxon>Archaea</taxon>
        <taxon>Nitrososphaerota</taxon>
        <taxon>Nitrososphaeria</taxon>
        <taxon>Nitrosotaleales</taxon>
        <taxon>Nitrosotaleaceae</taxon>
        <taxon>Nitrosotalea</taxon>
    </lineage>
</organism>
<feature type="transmembrane region" description="Helical" evidence="1">
    <location>
        <begin position="242"/>
        <end position="262"/>
    </location>
</feature>
<protein>
    <recommendedName>
        <fullName evidence="2">Bacterial Ig-like domain-containing protein</fullName>
    </recommendedName>
</protein>
<evidence type="ECO:0000256" key="1">
    <source>
        <dbReference type="SAM" id="Phobius"/>
    </source>
</evidence>
<dbReference type="Gene3D" id="2.160.20.80">
    <property type="entry name" value="E3 ubiquitin-protein ligase SopA"/>
    <property type="match status" value="1"/>
</dbReference>
<sequence>MPIIFLSSIILFVLRKPIFILIQPGRVEDVDVLLREAIQYSWGSIFVVYNYYLHFVPRLVTIFSLYLFGISNVNLAMNVAAIIIATLCALFFSTKQFRFIIKNDFLRAVCSLFIVAAPGINEIYSNISSIQWFLNIFTMLFVLLLLFRYEEYKKQSKKKKCLYAFFCSASFLSSAFSIVFLPALIYVIIREIRKNERELITLVSCVIPTVLLLFQTSLLYINYSQQFKSSALQVTTGIIRSTIQIFTTSATTVFTTIFSNIYQYLGNMVYLIPIILVAFILLNSIKSGLRFEIFTLYCITATLFLSILVRGGMAERFMSFTVIFLFILVVRQFDKRKSLSFRLFFVAIMIIIISNIGSVFFIPTSADENWKYVTDLYNPQGRYHCYVGEVPQGWEIFIPCSNPMSNSTMVPPSSSTAFGPSITFTPPVMLTTTSIESNTIAISGMTTTFTATILPIPDAGTVQFYIDDMPTGHPITVFGGQSVFSTSVLPIGIHHIFASYSGAPDFYASKSPQTTITILPISGLQGTNLSGIDMQGMNLSGINLQGANLSGANLQNVNFSNANLHDVNLSGASLSGANFKAADLSDANFRGVILSGVNLSGANLSNADLRDANTRGADFTGATTNGCNGCLQK</sequence>
<accession>A0A2H1FHM7</accession>
<dbReference type="Gene3D" id="2.60.40.10">
    <property type="entry name" value="Immunoglobulins"/>
    <property type="match status" value="1"/>
</dbReference>
<feature type="transmembrane region" description="Helical" evidence="1">
    <location>
        <begin position="51"/>
        <end position="69"/>
    </location>
</feature>
<dbReference type="InterPro" id="IPR051082">
    <property type="entry name" value="Pentapeptide-BTB/POZ_domain"/>
</dbReference>
<feature type="transmembrane region" description="Helical" evidence="1">
    <location>
        <begin position="75"/>
        <end position="93"/>
    </location>
</feature>
<reference evidence="4" key="1">
    <citation type="submission" date="2017-03" db="EMBL/GenBank/DDBJ databases">
        <authorList>
            <person name="Herbold C."/>
        </authorList>
    </citation>
    <scope>NUCLEOTIDE SEQUENCE [LARGE SCALE GENOMIC DNA]</scope>
</reference>
<dbReference type="SUPFAM" id="SSF141571">
    <property type="entry name" value="Pentapeptide repeat-like"/>
    <property type="match status" value="1"/>
</dbReference>
<evidence type="ECO:0000259" key="2">
    <source>
        <dbReference type="Pfam" id="PF16640"/>
    </source>
</evidence>
<keyword evidence="1" id="KW-0812">Transmembrane</keyword>
<proteinExistence type="predicted"/>
<feature type="transmembrane region" description="Helical" evidence="1">
    <location>
        <begin position="130"/>
        <end position="149"/>
    </location>
</feature>
<dbReference type="Proteomes" id="UP000230607">
    <property type="component" value="Chromosome 1"/>
</dbReference>
<dbReference type="PANTHER" id="PTHR14136">
    <property type="entry name" value="BTB_POZ DOMAIN-CONTAINING PROTEIN KCTD9"/>
    <property type="match status" value="1"/>
</dbReference>
<dbReference type="Pfam" id="PF16640">
    <property type="entry name" value="Big_3_5"/>
    <property type="match status" value="1"/>
</dbReference>
<dbReference type="InterPro" id="IPR032109">
    <property type="entry name" value="Big_3_5"/>
</dbReference>
<feature type="transmembrane region" description="Helical" evidence="1">
    <location>
        <begin position="105"/>
        <end position="124"/>
    </location>
</feature>
<feature type="transmembrane region" description="Helical" evidence="1">
    <location>
        <begin position="268"/>
        <end position="285"/>
    </location>
</feature>
<gene>
    <name evidence="3" type="ORF">NCS_30097</name>
</gene>
<dbReference type="InterPro" id="IPR013783">
    <property type="entry name" value="Ig-like_fold"/>
</dbReference>
<dbReference type="AlphaFoldDB" id="A0A2H1FHM7"/>
<keyword evidence="1" id="KW-0472">Membrane</keyword>
<feature type="transmembrane region" description="Helical" evidence="1">
    <location>
        <begin position="341"/>
        <end position="362"/>
    </location>
</feature>
<dbReference type="Pfam" id="PF00805">
    <property type="entry name" value="Pentapeptide"/>
    <property type="match status" value="2"/>
</dbReference>